<dbReference type="Pfam" id="PF05741">
    <property type="entry name" value="zf-nanos"/>
    <property type="match status" value="1"/>
</dbReference>
<accession>A0A813SQ21</accession>
<comment type="caution">
    <text evidence="6">The sequence shown here is derived from an EMBL/GenBank/DDBJ whole genome shotgun (WGS) entry which is preliminary data.</text>
</comment>
<dbReference type="GO" id="GO:0003723">
    <property type="term" value="F:RNA binding"/>
    <property type="evidence" value="ECO:0007669"/>
    <property type="project" value="UniProtKB-UniRule"/>
</dbReference>
<keyword evidence="3" id="KW-0479">Metal-binding</keyword>
<keyword evidence="4" id="KW-0472">Membrane</keyword>
<dbReference type="PRINTS" id="PR00081">
    <property type="entry name" value="GDHRDH"/>
</dbReference>
<dbReference type="InterPro" id="IPR002347">
    <property type="entry name" value="SDR_fam"/>
</dbReference>
<feature type="domain" description="Nanos-type" evidence="5">
    <location>
        <begin position="468"/>
        <end position="522"/>
    </location>
</feature>
<reference evidence="6" key="1">
    <citation type="submission" date="2021-02" db="EMBL/GenBank/DDBJ databases">
        <authorList>
            <person name="Nowell W R."/>
        </authorList>
    </citation>
    <scope>NUCLEOTIDE SEQUENCE</scope>
</reference>
<evidence type="ECO:0000256" key="1">
    <source>
        <dbReference type="ARBA" id="ARBA00006484"/>
    </source>
</evidence>
<dbReference type="SUPFAM" id="SSF51735">
    <property type="entry name" value="NAD(P)-binding Rossmann-fold domains"/>
    <property type="match status" value="1"/>
</dbReference>
<dbReference type="PANTHER" id="PTHR24322">
    <property type="entry name" value="PKSB"/>
    <property type="match status" value="1"/>
</dbReference>
<dbReference type="Pfam" id="PF00106">
    <property type="entry name" value="adh_short"/>
    <property type="match status" value="1"/>
</dbReference>
<comment type="similarity">
    <text evidence="1">Belongs to the short-chain dehydrogenases/reductases (SDR) family.</text>
</comment>
<dbReference type="AlphaFoldDB" id="A0A813SQ21"/>
<protein>
    <recommendedName>
        <fullName evidence="5">Nanos-type domain-containing protein</fullName>
    </recommendedName>
</protein>
<evidence type="ECO:0000256" key="3">
    <source>
        <dbReference type="PROSITE-ProRule" id="PRU00855"/>
    </source>
</evidence>
<evidence type="ECO:0000256" key="4">
    <source>
        <dbReference type="SAM" id="Phobius"/>
    </source>
</evidence>
<keyword evidence="3" id="KW-0862">Zinc</keyword>
<keyword evidence="3" id="KW-0694">RNA-binding</keyword>
<evidence type="ECO:0000313" key="7">
    <source>
        <dbReference type="Proteomes" id="UP000663828"/>
    </source>
</evidence>
<keyword evidence="3" id="KW-0810">Translation regulation</keyword>
<evidence type="ECO:0000256" key="2">
    <source>
        <dbReference type="ARBA" id="ARBA00023002"/>
    </source>
</evidence>
<keyword evidence="4" id="KW-1133">Transmembrane helix</keyword>
<comment type="similarity">
    <text evidence="3">Belongs to the nanos family.</text>
</comment>
<dbReference type="InterPro" id="IPR024161">
    <property type="entry name" value="Znf_nanos-typ"/>
</dbReference>
<dbReference type="InterPro" id="IPR038129">
    <property type="entry name" value="Nanos_sf"/>
</dbReference>
<organism evidence="6 7">
    <name type="scientific">Adineta ricciae</name>
    <name type="common">Rotifer</name>
    <dbReference type="NCBI Taxonomy" id="249248"/>
    <lineage>
        <taxon>Eukaryota</taxon>
        <taxon>Metazoa</taxon>
        <taxon>Spiralia</taxon>
        <taxon>Gnathifera</taxon>
        <taxon>Rotifera</taxon>
        <taxon>Eurotatoria</taxon>
        <taxon>Bdelloidea</taxon>
        <taxon>Adinetida</taxon>
        <taxon>Adinetidae</taxon>
        <taxon>Adineta</taxon>
    </lineage>
</organism>
<keyword evidence="3" id="KW-0863">Zinc-finger</keyword>
<gene>
    <name evidence="6" type="ORF">XAT740_LOCUS2879</name>
</gene>
<feature type="transmembrane region" description="Helical" evidence="4">
    <location>
        <begin position="39"/>
        <end position="58"/>
    </location>
</feature>
<dbReference type="GO" id="GO:0008270">
    <property type="term" value="F:zinc ion binding"/>
    <property type="evidence" value="ECO:0007669"/>
    <property type="project" value="UniProtKB-KW"/>
</dbReference>
<dbReference type="EMBL" id="CAJNOR010000106">
    <property type="protein sequence ID" value="CAF0799036.1"/>
    <property type="molecule type" value="Genomic_DNA"/>
</dbReference>
<dbReference type="GO" id="GO:0006417">
    <property type="term" value="P:regulation of translation"/>
    <property type="evidence" value="ECO:0007669"/>
    <property type="project" value="UniProtKB-UniRule"/>
</dbReference>
<dbReference type="PANTHER" id="PTHR24322:SF736">
    <property type="entry name" value="RETINOL DEHYDROGENASE 10"/>
    <property type="match status" value="1"/>
</dbReference>
<dbReference type="GO" id="GO:0016616">
    <property type="term" value="F:oxidoreductase activity, acting on the CH-OH group of donors, NAD or NADP as acceptor"/>
    <property type="evidence" value="ECO:0007669"/>
    <property type="project" value="TreeGrafter"/>
</dbReference>
<proteinExistence type="inferred from homology"/>
<name>A0A813SQ21_ADIRI</name>
<dbReference type="PRINTS" id="PR00080">
    <property type="entry name" value="SDRFAMILY"/>
</dbReference>
<dbReference type="Gene3D" id="3.40.50.720">
    <property type="entry name" value="NAD(P)-binding Rossmann-like Domain"/>
    <property type="match status" value="1"/>
</dbReference>
<dbReference type="Gene3D" id="4.10.60.30">
    <property type="entry name" value="Nanos, RNA-binding domain"/>
    <property type="match status" value="1"/>
</dbReference>
<keyword evidence="2" id="KW-0560">Oxidoreductase</keyword>
<dbReference type="InterPro" id="IPR036291">
    <property type="entry name" value="NAD(P)-bd_dom_sf"/>
</dbReference>
<dbReference type="Proteomes" id="UP000663828">
    <property type="component" value="Unassembled WGS sequence"/>
</dbReference>
<keyword evidence="7" id="KW-1185">Reference proteome</keyword>
<sequence length="552" mass="62339">MTTLSGMYNEMSPTFGAADALLRDYDCKAPFWFRWLTNLIEYAFTLLVLFTLIVRYIWNYIFTPFMSRFHVPFFRRPTRVSFQNDTVLITGAGGCLGRALAIEFAREARCLALLDVQKKPLDDLKHVLQQIYGKDHCRIYTYRCDLSDLNQLKYTITAIREELSDNISVVVNCAATAYFKDIVSHTDDEYQYTFIVNTLAPILITKDLLSGMISRNHGQIVNIVSCGALSGNAFSSSYSSSNAALLNFTETLSQELILAKATGVRATAVLPFYLDGGIYTSLRKYGKEKVLGATPQRFDEAAREIMSGLKFGRSPILLPSFQTSTERKQITKHSIENTTKIMYSPWTTSMPCLFSNLQTNLTYNNSTDCLTNSFNNLNLSNPLNFLASSSIRSLNHFPTEHKEVPANYFEPLPFFETNYQSKYKTQPQLSQKHTMIKQMIARKDKQLSTFQRSNHLSAANSHGQKRQICTFCKSNGESASVYTSHVLRNAHREIQCPVLLAYVCPKCGATGKSAHTIKYCTALSENERVALPTVKNFKEGRSSSGKKNLFKK</sequence>
<evidence type="ECO:0000313" key="6">
    <source>
        <dbReference type="EMBL" id="CAF0799036.1"/>
    </source>
</evidence>
<dbReference type="PROSITE" id="PS51522">
    <property type="entry name" value="ZF_NANOS"/>
    <property type="match status" value="1"/>
</dbReference>
<keyword evidence="4" id="KW-0812">Transmembrane</keyword>
<evidence type="ECO:0000259" key="5">
    <source>
        <dbReference type="PROSITE" id="PS51522"/>
    </source>
</evidence>